<comment type="caution">
    <text evidence="2">The sequence shown here is derived from an EMBL/GenBank/DDBJ whole genome shotgun (WGS) entry which is preliminary data.</text>
</comment>
<name>A0ABQ5VSI7_9RHOB</name>
<proteinExistence type="predicted"/>
<organism evidence="2 3">
    <name type="scientific">Amylibacter marinus</name>
    <dbReference type="NCBI Taxonomy" id="1475483"/>
    <lineage>
        <taxon>Bacteria</taxon>
        <taxon>Pseudomonadati</taxon>
        <taxon>Pseudomonadota</taxon>
        <taxon>Alphaproteobacteria</taxon>
        <taxon>Rhodobacterales</taxon>
        <taxon>Paracoccaceae</taxon>
        <taxon>Amylibacter</taxon>
    </lineage>
</organism>
<evidence type="ECO:0000256" key="1">
    <source>
        <dbReference type="SAM" id="Phobius"/>
    </source>
</evidence>
<accession>A0ABQ5VSI7</accession>
<gene>
    <name evidence="2" type="ORF">GCM10007939_04710</name>
</gene>
<sequence>MQKVLVIGMIVIPLVMFLALFGNRITTNTQTNAESAKTKTDSLATAAARQWSF</sequence>
<evidence type="ECO:0000313" key="3">
    <source>
        <dbReference type="Proteomes" id="UP001156694"/>
    </source>
</evidence>
<keyword evidence="1" id="KW-0812">Transmembrane</keyword>
<feature type="transmembrane region" description="Helical" evidence="1">
    <location>
        <begin position="6"/>
        <end position="22"/>
    </location>
</feature>
<dbReference type="EMBL" id="BSNN01000002">
    <property type="protein sequence ID" value="GLQ34188.1"/>
    <property type="molecule type" value="Genomic_DNA"/>
</dbReference>
<protein>
    <submittedName>
        <fullName evidence="2">Uncharacterized protein</fullName>
    </submittedName>
</protein>
<dbReference type="Proteomes" id="UP001156694">
    <property type="component" value="Unassembled WGS sequence"/>
</dbReference>
<dbReference type="RefSeq" id="WP_284375832.1">
    <property type="nucleotide sequence ID" value="NZ_BSNN01000002.1"/>
</dbReference>
<keyword evidence="3" id="KW-1185">Reference proteome</keyword>
<keyword evidence="1" id="KW-1133">Transmembrane helix</keyword>
<keyword evidence="1" id="KW-0472">Membrane</keyword>
<evidence type="ECO:0000313" key="2">
    <source>
        <dbReference type="EMBL" id="GLQ34188.1"/>
    </source>
</evidence>
<reference evidence="3" key="1">
    <citation type="journal article" date="2019" name="Int. J. Syst. Evol. Microbiol.">
        <title>The Global Catalogue of Microorganisms (GCM) 10K type strain sequencing project: providing services to taxonomists for standard genome sequencing and annotation.</title>
        <authorList>
            <consortium name="The Broad Institute Genomics Platform"/>
            <consortium name="The Broad Institute Genome Sequencing Center for Infectious Disease"/>
            <person name="Wu L."/>
            <person name="Ma J."/>
        </authorList>
    </citation>
    <scope>NUCLEOTIDE SEQUENCE [LARGE SCALE GENOMIC DNA]</scope>
    <source>
        <strain evidence="3">NBRC 110140</strain>
    </source>
</reference>